<feature type="region of interest" description="Disordered" evidence="1">
    <location>
        <begin position="424"/>
        <end position="463"/>
    </location>
</feature>
<dbReference type="InterPro" id="IPR011047">
    <property type="entry name" value="Quinoprotein_ADH-like_sf"/>
</dbReference>
<protein>
    <recommendedName>
        <fullName evidence="3">Pyrrolo-quinoline quinone repeat domain-containing protein</fullName>
    </recommendedName>
</protein>
<feature type="domain" description="Pyrrolo-quinoline quinone repeat" evidence="3">
    <location>
        <begin position="208"/>
        <end position="411"/>
    </location>
</feature>
<accession>A0A365PB35</accession>
<gene>
    <name evidence="4" type="ORF">DQ226_08130</name>
</gene>
<feature type="signal peptide" evidence="2">
    <location>
        <begin position="1"/>
        <end position="31"/>
    </location>
</feature>
<dbReference type="InterPro" id="IPR018391">
    <property type="entry name" value="PQQ_b-propeller_rpt"/>
</dbReference>
<feature type="compositionally biased region" description="Low complexity" evidence="1">
    <location>
        <begin position="432"/>
        <end position="463"/>
    </location>
</feature>
<comment type="caution">
    <text evidence="4">The sequence shown here is derived from an EMBL/GenBank/DDBJ whole genome shotgun (WGS) entry which is preliminary data.</text>
</comment>
<dbReference type="EMBL" id="QNTT01000017">
    <property type="protein sequence ID" value="RBA36925.1"/>
    <property type="molecule type" value="Genomic_DNA"/>
</dbReference>
<feature type="domain" description="Pyrrolo-quinoline quinone repeat" evidence="3">
    <location>
        <begin position="67"/>
        <end position="121"/>
    </location>
</feature>
<reference evidence="4 5" key="1">
    <citation type="submission" date="2018-06" db="EMBL/GenBank/DDBJ databases">
        <title>Whole genome sequencing of four bacterial strains from South Shetland trench revealing bio-synthetic gene clusters.</title>
        <authorList>
            <person name="Abdel-Mageed W.M."/>
            <person name="Lehri B."/>
            <person name="Jarmusch S.A."/>
            <person name="Miranda K."/>
            <person name="Goodfellow M."/>
            <person name="Jaspars M."/>
            <person name="Karlyshev A.V."/>
        </authorList>
    </citation>
    <scope>NUCLEOTIDE SEQUENCE [LARGE SCALE GENOMIC DNA]</scope>
    <source>
        <strain evidence="4 5">SST1</strain>
    </source>
</reference>
<dbReference type="Pfam" id="PF13360">
    <property type="entry name" value="PQQ_2"/>
    <property type="match status" value="2"/>
</dbReference>
<dbReference type="SMART" id="SM00564">
    <property type="entry name" value="PQQ"/>
    <property type="match status" value="7"/>
</dbReference>
<evidence type="ECO:0000313" key="5">
    <source>
        <dbReference type="Proteomes" id="UP000252187"/>
    </source>
</evidence>
<dbReference type="PANTHER" id="PTHR34512:SF30">
    <property type="entry name" value="OUTER MEMBRANE PROTEIN ASSEMBLY FACTOR BAMB"/>
    <property type="match status" value="1"/>
</dbReference>
<dbReference type="InterPro" id="IPR015943">
    <property type="entry name" value="WD40/YVTN_repeat-like_dom_sf"/>
</dbReference>
<feature type="chain" id="PRO_5016943719" description="Pyrrolo-quinoline quinone repeat domain-containing protein" evidence="2">
    <location>
        <begin position="32"/>
        <end position="463"/>
    </location>
</feature>
<dbReference type="InterPro" id="IPR002372">
    <property type="entry name" value="PQQ_rpt_dom"/>
</dbReference>
<evidence type="ECO:0000313" key="4">
    <source>
        <dbReference type="EMBL" id="RBA36925.1"/>
    </source>
</evidence>
<evidence type="ECO:0000259" key="3">
    <source>
        <dbReference type="Pfam" id="PF13360"/>
    </source>
</evidence>
<dbReference type="Proteomes" id="UP000252187">
    <property type="component" value="Unassembled WGS sequence"/>
</dbReference>
<dbReference type="SUPFAM" id="SSF50998">
    <property type="entry name" value="Quinoprotein alcohol dehydrogenase-like"/>
    <property type="match status" value="1"/>
</dbReference>
<dbReference type="Gene3D" id="2.130.10.10">
    <property type="entry name" value="YVTN repeat-like/Quinoprotein amine dehydrogenase"/>
    <property type="match status" value="2"/>
</dbReference>
<sequence length="463" mass="47841">MPRLRLSSVRVLTGGLAVSALLLSGIGPAHADPGDWSQYRATPTNNTHVVTGGAQIFSGTIPTANEVRATPVVADGKVFVGSHGSGELQAFDLATGELLWQAQAPNWVHSEMIHSDGRLFVGFGNRFFQDGPGGYRGTGESGVLGLDPDTGEILWRHDTAGEVMPTPAVTGGAAWAVTGDRRLYKLDPATGEALEVVETGHVVSMSSPSEQGGVLYFGGGAPRPYTFFAYDTAAGEFAWQREFPEFTHGLDDVPPAVDEGIVVTTANRALLPGIAGAREEHTIIAMGQQSGEVVWRDVIGDGPAPTNNRSGAPTIHDGTVFVGSPTTGAAYAYDLHSGERLWRNPVGAIKGAPVIHAGGAYFSTTAGNVYRLDVRTGAITGVLELEGPLAPAGPIIVDDTLVVPSQSRNVYFVPLDEFPDSRATGGATASLGDPASPWGSAAGSAASAAGSLGTDGGSLDPAY</sequence>
<organism evidence="4 5">
    <name type="scientific">Dietzia maris</name>
    <dbReference type="NCBI Taxonomy" id="37915"/>
    <lineage>
        <taxon>Bacteria</taxon>
        <taxon>Bacillati</taxon>
        <taxon>Actinomycetota</taxon>
        <taxon>Actinomycetes</taxon>
        <taxon>Mycobacteriales</taxon>
        <taxon>Dietziaceae</taxon>
        <taxon>Dietzia</taxon>
    </lineage>
</organism>
<dbReference type="AlphaFoldDB" id="A0A365PB35"/>
<keyword evidence="2" id="KW-0732">Signal</keyword>
<dbReference type="PANTHER" id="PTHR34512">
    <property type="entry name" value="CELL SURFACE PROTEIN"/>
    <property type="match status" value="1"/>
</dbReference>
<evidence type="ECO:0000256" key="1">
    <source>
        <dbReference type="SAM" id="MobiDB-lite"/>
    </source>
</evidence>
<evidence type="ECO:0000256" key="2">
    <source>
        <dbReference type="SAM" id="SignalP"/>
    </source>
</evidence>
<proteinExistence type="predicted"/>
<name>A0A365PB35_9ACTN</name>